<dbReference type="Proteomes" id="UP000091967">
    <property type="component" value="Unassembled WGS sequence"/>
</dbReference>
<gene>
    <name evidence="1" type="ORF">FPOA_00969</name>
</gene>
<keyword evidence="2" id="KW-1185">Reference proteome</keyword>
<organism evidence="1 2">
    <name type="scientific">Fusarium poae</name>
    <dbReference type="NCBI Taxonomy" id="36050"/>
    <lineage>
        <taxon>Eukaryota</taxon>
        <taxon>Fungi</taxon>
        <taxon>Dikarya</taxon>
        <taxon>Ascomycota</taxon>
        <taxon>Pezizomycotina</taxon>
        <taxon>Sordariomycetes</taxon>
        <taxon>Hypocreomycetidae</taxon>
        <taxon>Hypocreales</taxon>
        <taxon>Nectriaceae</taxon>
        <taxon>Fusarium</taxon>
    </lineage>
</organism>
<evidence type="ECO:0000313" key="1">
    <source>
        <dbReference type="EMBL" id="OBS27028.1"/>
    </source>
</evidence>
<name>A0A1B8B2T5_FUSPO</name>
<dbReference type="AlphaFoldDB" id="A0A1B8B2T5"/>
<sequence>MFRVIKSSTLGSTPRVTQIPTLGQARVYRTNPRLQSTLQNADQIGYQKPSTEDTYNNGTSRKQILQLQSTNTKETLVASAKQACYDGLFDVWLLASHCKNRPSLKNTSGDSVRGSLSDSTIGFSKHYRRDSLGVGE</sequence>
<proteinExistence type="predicted"/>
<dbReference type="EMBL" id="LYXU01000001">
    <property type="protein sequence ID" value="OBS27028.1"/>
    <property type="molecule type" value="Genomic_DNA"/>
</dbReference>
<evidence type="ECO:0000313" key="2">
    <source>
        <dbReference type="Proteomes" id="UP000091967"/>
    </source>
</evidence>
<accession>A0A1B8B2T5</accession>
<protein>
    <submittedName>
        <fullName evidence="1">Uncharacterized protein</fullName>
    </submittedName>
</protein>
<comment type="caution">
    <text evidence="1">The sequence shown here is derived from an EMBL/GenBank/DDBJ whole genome shotgun (WGS) entry which is preliminary data.</text>
</comment>
<reference evidence="1 2" key="1">
    <citation type="submission" date="2016-06" db="EMBL/GenBank/DDBJ databases">
        <title>Living apart together: crosstalk between the core and supernumerary genomes in a fungal plant pathogen.</title>
        <authorList>
            <person name="Vanheule A."/>
            <person name="Audenaert K."/>
            <person name="Warris S."/>
            <person name="Van De Geest H."/>
            <person name="Schijlen E."/>
            <person name="Hofte M."/>
            <person name="De Saeger S."/>
            <person name="Haesaert G."/>
            <person name="Waalwijk C."/>
            <person name="Van Der Lee T."/>
        </authorList>
    </citation>
    <scope>NUCLEOTIDE SEQUENCE [LARGE SCALE GENOMIC DNA]</scope>
    <source>
        <strain evidence="1 2">2516</strain>
    </source>
</reference>